<organism evidence="3 4">
    <name type="scientific">Pelobates cultripes</name>
    <name type="common">Western spadefoot toad</name>
    <dbReference type="NCBI Taxonomy" id="61616"/>
    <lineage>
        <taxon>Eukaryota</taxon>
        <taxon>Metazoa</taxon>
        <taxon>Chordata</taxon>
        <taxon>Craniata</taxon>
        <taxon>Vertebrata</taxon>
        <taxon>Euteleostomi</taxon>
        <taxon>Amphibia</taxon>
        <taxon>Batrachia</taxon>
        <taxon>Anura</taxon>
        <taxon>Pelobatoidea</taxon>
        <taxon>Pelobatidae</taxon>
        <taxon>Pelobates</taxon>
    </lineage>
</organism>
<dbReference type="EMBL" id="OW240912">
    <property type="protein sequence ID" value="CAH2222004.1"/>
    <property type="molecule type" value="Genomic_DNA"/>
</dbReference>
<evidence type="ECO:0000313" key="4">
    <source>
        <dbReference type="Proteomes" id="UP001295444"/>
    </source>
</evidence>
<gene>
    <name evidence="3" type="ORF">PECUL_23A017834</name>
    <name evidence="2" type="ORF">PECUL_23A049386</name>
</gene>
<evidence type="ECO:0000313" key="2">
    <source>
        <dbReference type="EMBL" id="CAH2222004.1"/>
    </source>
</evidence>
<feature type="region of interest" description="Disordered" evidence="1">
    <location>
        <begin position="123"/>
        <end position="163"/>
    </location>
</feature>
<name>A0AAD1WU06_PELCU</name>
<protein>
    <submittedName>
        <fullName evidence="3">Uncharacterized protein</fullName>
    </submittedName>
</protein>
<dbReference type="Proteomes" id="UP001295444">
    <property type="component" value="Chromosome 01"/>
</dbReference>
<feature type="compositionally biased region" description="Polar residues" evidence="1">
    <location>
        <begin position="11"/>
        <end position="31"/>
    </location>
</feature>
<feature type="compositionally biased region" description="Polar residues" evidence="1">
    <location>
        <begin position="93"/>
        <end position="111"/>
    </location>
</feature>
<dbReference type="Proteomes" id="UP001295444">
    <property type="component" value="Chromosome 11"/>
</dbReference>
<accession>A0AAD1WU06</accession>
<evidence type="ECO:0000256" key="1">
    <source>
        <dbReference type="SAM" id="MobiDB-lite"/>
    </source>
</evidence>
<reference evidence="3" key="1">
    <citation type="submission" date="2022-03" db="EMBL/GenBank/DDBJ databases">
        <authorList>
            <person name="Alioto T."/>
            <person name="Alioto T."/>
            <person name="Gomez Garrido J."/>
        </authorList>
    </citation>
    <scope>NUCLEOTIDE SEQUENCE</scope>
</reference>
<keyword evidence="4" id="KW-1185">Reference proteome</keyword>
<proteinExistence type="predicted"/>
<dbReference type="EMBL" id="OW240922">
    <property type="protein sequence ID" value="CAH2323202.1"/>
    <property type="molecule type" value="Genomic_DNA"/>
</dbReference>
<evidence type="ECO:0000313" key="3">
    <source>
        <dbReference type="EMBL" id="CAH2323202.1"/>
    </source>
</evidence>
<sequence>MGGGKKKKEQTPSVATLFRTPTASQRTTDPQLTEEEDSGPEDTIPLPDPTAPLTIGVLRGMLREATADIKTHVAAEITKQLEGLKTEMATLASRTGQTENRISKLESSTQEHAQDIAYFHGKISALEDETDTRPDTGPRSPRPPKKKRPQQQDPETGQASQDW</sequence>
<feature type="region of interest" description="Disordered" evidence="1">
    <location>
        <begin position="93"/>
        <end position="112"/>
    </location>
</feature>
<dbReference type="AlphaFoldDB" id="A0AAD1WU06"/>
<feature type="region of interest" description="Disordered" evidence="1">
    <location>
        <begin position="1"/>
        <end position="52"/>
    </location>
</feature>